<dbReference type="STRING" id="53254.SAMN05660750_04978"/>
<dbReference type="Pfam" id="PF11512">
    <property type="entry name" value="Atu4866"/>
    <property type="match status" value="1"/>
</dbReference>
<organism evidence="1 3">
    <name type="scientific">Bosea thiooxidans</name>
    <dbReference type="NCBI Taxonomy" id="53254"/>
    <lineage>
        <taxon>Bacteria</taxon>
        <taxon>Pseudomonadati</taxon>
        <taxon>Pseudomonadota</taxon>
        <taxon>Alphaproteobacteria</taxon>
        <taxon>Hyphomicrobiales</taxon>
        <taxon>Boseaceae</taxon>
        <taxon>Bosea</taxon>
    </lineage>
</organism>
<dbReference type="Proteomes" id="UP000051562">
    <property type="component" value="Unassembled WGS sequence"/>
</dbReference>
<gene>
    <name evidence="1" type="ORF">ARD30_20425</name>
    <name evidence="2" type="ORF">SAMN05660750_04978</name>
</gene>
<dbReference type="Gene3D" id="2.40.128.290">
    <property type="entry name" value="Uncharacterised protein Atu4866, PF11512"/>
    <property type="match status" value="1"/>
</dbReference>
<name>A0A0Q3I1A4_9HYPH</name>
<dbReference type="RefSeq" id="WP_055729894.1">
    <property type="nucleotide sequence ID" value="NZ_FUYX01000024.1"/>
</dbReference>
<reference evidence="1 3" key="1">
    <citation type="submission" date="2015-10" db="EMBL/GenBank/DDBJ databases">
        <title>Draft genome of Bosea thiooxidans.</title>
        <authorList>
            <person name="Wang X."/>
        </authorList>
    </citation>
    <scope>NUCLEOTIDE SEQUENCE [LARGE SCALE GENOMIC DNA]</scope>
    <source>
        <strain evidence="1 3">CGMCC 9174</strain>
    </source>
</reference>
<dbReference type="Proteomes" id="UP000190130">
    <property type="component" value="Unassembled WGS sequence"/>
</dbReference>
<proteinExistence type="predicted"/>
<dbReference type="InterPro" id="IPR038646">
    <property type="entry name" value="Atu4866-like_sf"/>
</dbReference>
<keyword evidence="3" id="KW-1185">Reference proteome</keyword>
<protein>
    <submittedName>
        <fullName evidence="2">Protein Atu4866</fullName>
    </submittedName>
</protein>
<dbReference type="EMBL" id="FUYX01000024">
    <property type="protein sequence ID" value="SKC16699.1"/>
    <property type="molecule type" value="Genomic_DNA"/>
</dbReference>
<evidence type="ECO:0000313" key="1">
    <source>
        <dbReference type="EMBL" id="KQK28759.1"/>
    </source>
</evidence>
<dbReference type="EMBL" id="LMAR01000060">
    <property type="protein sequence ID" value="KQK28759.1"/>
    <property type="molecule type" value="Genomic_DNA"/>
</dbReference>
<dbReference type="OrthoDB" id="8162578at2"/>
<evidence type="ECO:0000313" key="2">
    <source>
        <dbReference type="EMBL" id="SKC16699.1"/>
    </source>
</evidence>
<evidence type="ECO:0000313" key="4">
    <source>
        <dbReference type="Proteomes" id="UP000190130"/>
    </source>
</evidence>
<sequence length="116" mass="12612">MQISQVLQALGQFAAGFAPGSRSIRPLEIDLDGGSGPTPFEQAAIGKWKTEDGSILIDLRPDGQFHKAKPEAGATHRGRYAVDRSKLYFEGETGWVALGKLKRGTLSIGEKRFRKA</sequence>
<dbReference type="AlphaFoldDB" id="A0A0Q3I1A4"/>
<accession>A0A0Q3I1A4</accession>
<evidence type="ECO:0000313" key="3">
    <source>
        <dbReference type="Proteomes" id="UP000051562"/>
    </source>
</evidence>
<dbReference type="InterPro" id="IPR020955">
    <property type="entry name" value="Uncharacterised_Atu4866"/>
</dbReference>
<reference evidence="2 4" key="2">
    <citation type="submission" date="2017-02" db="EMBL/GenBank/DDBJ databases">
        <authorList>
            <person name="Peterson S.W."/>
        </authorList>
    </citation>
    <scope>NUCLEOTIDE SEQUENCE [LARGE SCALE GENOMIC DNA]</scope>
    <source>
        <strain evidence="2 4">DSM 9653</strain>
    </source>
</reference>